<sequence>MPRFIHCADVHLGRSIRVSLDLPGHLTQTVQDAAYTSFKQIIAEAIERKVDFVLISGDLYDLEQRSLHGQWFVKKQAERLLEKNIPLFIIHGNHDPLINDNNAVSMPENVHIFTNDVVPVFLETADGDKVYLYGFSYPQKAFHENPLPMYKRVPDDAAFHIGLLHGQERMQQEHEPYAPFKVSELMDKHFDYWALGHIHKRQLLAERPAVVYPGNIQGSHRKETGAKGAYYVELSKQAVELAFISTAPVQWENIVVSIDSLHSIDQLLDLVCTMLHELQRDRLYVIELSIEGQGHLHEQLTGAEEHELLSMINDAAVTRSNHWINRLYVKTLPTIDRSALYQHEHLLGDVVRTVDRLKQTKTAAASLNPVFSHPLLKHYLTDLTEEEIGDIIDGAERKLISALLREVEQS</sequence>
<keyword evidence="3" id="KW-0540">Nuclease</keyword>
<dbReference type="Pfam" id="PF00149">
    <property type="entry name" value="Metallophos"/>
    <property type="match status" value="1"/>
</dbReference>
<dbReference type="EMBL" id="FNPI01000002">
    <property type="protein sequence ID" value="SDY45546.1"/>
    <property type="molecule type" value="Genomic_DNA"/>
</dbReference>
<keyword evidence="1" id="KW-0378">Hydrolase</keyword>
<dbReference type="GO" id="GO:0004527">
    <property type="term" value="F:exonuclease activity"/>
    <property type="evidence" value="ECO:0007669"/>
    <property type="project" value="UniProtKB-KW"/>
</dbReference>
<dbReference type="PIRSF" id="PIRSF033091">
    <property type="entry name" value="Pesterase_YhaO"/>
    <property type="match status" value="1"/>
</dbReference>
<evidence type="ECO:0000313" key="3">
    <source>
        <dbReference type="EMBL" id="SDY45546.1"/>
    </source>
</evidence>
<protein>
    <submittedName>
        <fullName evidence="3">DNA repair exonuclease SbcCD nuclease subunit</fullName>
    </submittedName>
</protein>
<dbReference type="InterPro" id="IPR014576">
    <property type="entry name" value="Pesterase_YhaO"/>
</dbReference>
<feature type="domain" description="Calcineurin-like phosphoesterase" evidence="2">
    <location>
        <begin position="3"/>
        <end position="200"/>
    </location>
</feature>
<dbReference type="InterPro" id="IPR050535">
    <property type="entry name" value="DNA_Repair-Maintenance_Comp"/>
</dbReference>
<dbReference type="Gene3D" id="3.60.21.10">
    <property type="match status" value="1"/>
</dbReference>
<dbReference type="InterPro" id="IPR041796">
    <property type="entry name" value="Mre11_N"/>
</dbReference>
<dbReference type="STRING" id="1503961.SAMN05421736_10212"/>
<keyword evidence="4" id="KW-1185">Reference proteome</keyword>
<dbReference type="SUPFAM" id="SSF56300">
    <property type="entry name" value="Metallo-dependent phosphatases"/>
    <property type="match status" value="1"/>
</dbReference>
<gene>
    <name evidence="3" type="ORF">SAMN05421736_10212</name>
</gene>
<dbReference type="PANTHER" id="PTHR30337:SF7">
    <property type="entry name" value="PHOSPHOESTERASE"/>
    <property type="match status" value="1"/>
</dbReference>
<evidence type="ECO:0000256" key="1">
    <source>
        <dbReference type="ARBA" id="ARBA00022801"/>
    </source>
</evidence>
<dbReference type="InterPro" id="IPR029052">
    <property type="entry name" value="Metallo-depent_PP-like"/>
</dbReference>
<keyword evidence="3" id="KW-0269">Exonuclease</keyword>
<dbReference type="AlphaFoldDB" id="A0A1H3K043"/>
<proteinExistence type="predicted"/>
<name>A0A1H3K043_9BACI</name>
<dbReference type="InterPro" id="IPR004843">
    <property type="entry name" value="Calcineurin-like_PHP"/>
</dbReference>
<dbReference type="PANTHER" id="PTHR30337">
    <property type="entry name" value="COMPONENT OF ATP-DEPENDENT DSDNA EXONUCLEASE"/>
    <property type="match status" value="1"/>
</dbReference>
<dbReference type="Proteomes" id="UP000198935">
    <property type="component" value="Unassembled WGS sequence"/>
</dbReference>
<evidence type="ECO:0000313" key="4">
    <source>
        <dbReference type="Proteomes" id="UP000198935"/>
    </source>
</evidence>
<organism evidence="3 4">
    <name type="scientific">Evansella caseinilytica</name>
    <dbReference type="NCBI Taxonomy" id="1503961"/>
    <lineage>
        <taxon>Bacteria</taxon>
        <taxon>Bacillati</taxon>
        <taxon>Bacillota</taxon>
        <taxon>Bacilli</taxon>
        <taxon>Bacillales</taxon>
        <taxon>Bacillaceae</taxon>
        <taxon>Evansella</taxon>
    </lineage>
</organism>
<dbReference type="CDD" id="cd00840">
    <property type="entry name" value="MPP_Mre11_N"/>
    <property type="match status" value="1"/>
</dbReference>
<accession>A0A1H3K043</accession>
<evidence type="ECO:0000259" key="2">
    <source>
        <dbReference type="Pfam" id="PF00149"/>
    </source>
</evidence>
<reference evidence="4" key="1">
    <citation type="submission" date="2016-10" db="EMBL/GenBank/DDBJ databases">
        <authorList>
            <person name="Varghese N."/>
            <person name="Submissions S."/>
        </authorList>
    </citation>
    <scope>NUCLEOTIDE SEQUENCE [LARGE SCALE GENOMIC DNA]</scope>
    <source>
        <strain evidence="4">SP</strain>
    </source>
</reference>